<feature type="compositionally biased region" description="Low complexity" evidence="1">
    <location>
        <begin position="182"/>
        <end position="198"/>
    </location>
</feature>
<evidence type="ECO:0008006" key="5">
    <source>
        <dbReference type="Google" id="ProtNLM"/>
    </source>
</evidence>
<accession>A0A1I2BBA4</accession>
<proteinExistence type="predicted"/>
<dbReference type="EMBL" id="FOMX01000015">
    <property type="protein sequence ID" value="SFE53454.1"/>
    <property type="molecule type" value="Genomic_DNA"/>
</dbReference>
<keyword evidence="4" id="KW-1185">Reference proteome</keyword>
<keyword evidence="2" id="KW-0812">Transmembrane</keyword>
<keyword evidence="2" id="KW-1133">Transmembrane helix</keyword>
<sequence>MTTGPRGGEGELDPQAAAALRAFRAEEDMPAAAQARVWARLAASARAEETWSKRHVRRGMSEWTWAAVVVAAAAAVLLASRAGVLGPLVGSRDSGEAAAYVERQTAATEPVRAGEGPGERVGEDVVRETDAAPAATPLVEDGGPKEHVEKDMAQGTGESAGPPRGREPARGPERRGERPGAREAGSTAKGGASAAGAEGSSLAKEAELLGRAQAAIQLGEADEALALLAAYAQQFPRGALREEHDALRALALCASDRAGEGRAAAQVFLRAHGGSALAERVRQGCAEE</sequence>
<feature type="transmembrane region" description="Helical" evidence="2">
    <location>
        <begin position="63"/>
        <end position="84"/>
    </location>
</feature>
<feature type="region of interest" description="Disordered" evidence="1">
    <location>
        <begin position="100"/>
        <end position="198"/>
    </location>
</feature>
<dbReference type="RefSeq" id="WP_096326442.1">
    <property type="nucleotide sequence ID" value="NZ_FOMX01000015.1"/>
</dbReference>
<protein>
    <recommendedName>
        <fullName evidence="5">Tetratricopeptide repeat-containing protein</fullName>
    </recommendedName>
</protein>
<keyword evidence="2" id="KW-0472">Membrane</keyword>
<dbReference type="AlphaFoldDB" id="A0A1I2BBA4"/>
<name>A0A1I2BBA4_9BACT</name>
<evidence type="ECO:0000256" key="2">
    <source>
        <dbReference type="SAM" id="Phobius"/>
    </source>
</evidence>
<feature type="compositionally biased region" description="Basic and acidic residues" evidence="1">
    <location>
        <begin position="117"/>
        <end position="130"/>
    </location>
</feature>
<feature type="compositionally biased region" description="Basic and acidic residues" evidence="1">
    <location>
        <begin position="164"/>
        <end position="181"/>
    </location>
</feature>
<organism evidence="3 4">
    <name type="scientific">Nannocystis exedens</name>
    <dbReference type="NCBI Taxonomy" id="54"/>
    <lineage>
        <taxon>Bacteria</taxon>
        <taxon>Pseudomonadati</taxon>
        <taxon>Myxococcota</taxon>
        <taxon>Polyangia</taxon>
        <taxon>Nannocystales</taxon>
        <taxon>Nannocystaceae</taxon>
        <taxon>Nannocystis</taxon>
    </lineage>
</organism>
<gene>
    <name evidence="3" type="ORF">SAMN02745121_04583</name>
</gene>
<evidence type="ECO:0000313" key="3">
    <source>
        <dbReference type="EMBL" id="SFE53454.1"/>
    </source>
</evidence>
<reference evidence="4" key="1">
    <citation type="submission" date="2016-10" db="EMBL/GenBank/DDBJ databases">
        <authorList>
            <person name="Varghese N."/>
            <person name="Submissions S."/>
        </authorList>
    </citation>
    <scope>NUCLEOTIDE SEQUENCE [LARGE SCALE GENOMIC DNA]</scope>
    <source>
        <strain evidence="4">ATCC 25963</strain>
    </source>
</reference>
<dbReference type="STRING" id="54.SAMN02745121_04583"/>
<dbReference type="Proteomes" id="UP000199400">
    <property type="component" value="Unassembled WGS sequence"/>
</dbReference>
<evidence type="ECO:0000256" key="1">
    <source>
        <dbReference type="SAM" id="MobiDB-lite"/>
    </source>
</evidence>
<feature type="compositionally biased region" description="Basic and acidic residues" evidence="1">
    <location>
        <begin position="142"/>
        <end position="152"/>
    </location>
</feature>
<evidence type="ECO:0000313" key="4">
    <source>
        <dbReference type="Proteomes" id="UP000199400"/>
    </source>
</evidence>